<sequence length="124" mass="13961">MWTTFVTFMILTLIIDSIWVVGANKIHSSVIQGVQKSPLKVSLLPAFLFYLLVPLGYLFIIKKLATDTKSAFLYGMLLGLLMYGTFDLTNKAVFEDYPWAYTIADMTWGTFVIGLVSAITYKIT</sequence>
<dbReference type="AlphaFoldDB" id="A0A6C0KPP2"/>
<accession>A0A6C0KPP2</accession>
<reference evidence="2" key="1">
    <citation type="journal article" date="2020" name="Nature">
        <title>Giant virus diversity and host interactions through global metagenomics.</title>
        <authorList>
            <person name="Schulz F."/>
            <person name="Roux S."/>
            <person name="Paez-Espino D."/>
            <person name="Jungbluth S."/>
            <person name="Walsh D.A."/>
            <person name="Denef V.J."/>
            <person name="McMahon K.D."/>
            <person name="Konstantinidis K.T."/>
            <person name="Eloe-Fadrosh E.A."/>
            <person name="Kyrpides N.C."/>
            <person name="Woyke T."/>
        </authorList>
    </citation>
    <scope>NUCLEOTIDE SEQUENCE</scope>
    <source>
        <strain evidence="2">GVMAG-S-3300013014-136</strain>
    </source>
</reference>
<proteinExistence type="predicted"/>
<keyword evidence="1" id="KW-1133">Transmembrane helix</keyword>
<evidence type="ECO:0008006" key="3">
    <source>
        <dbReference type="Google" id="ProtNLM"/>
    </source>
</evidence>
<protein>
    <recommendedName>
        <fullName evidence="3">DUF2177 family protein</fullName>
    </recommendedName>
</protein>
<keyword evidence="1" id="KW-0812">Transmembrane</keyword>
<dbReference type="EMBL" id="MN740961">
    <property type="protein sequence ID" value="QHU19975.1"/>
    <property type="molecule type" value="Genomic_DNA"/>
</dbReference>
<organism evidence="2">
    <name type="scientific">viral metagenome</name>
    <dbReference type="NCBI Taxonomy" id="1070528"/>
    <lineage>
        <taxon>unclassified sequences</taxon>
        <taxon>metagenomes</taxon>
        <taxon>organismal metagenomes</taxon>
    </lineage>
</organism>
<feature type="transmembrane region" description="Helical" evidence="1">
    <location>
        <begin position="39"/>
        <end position="59"/>
    </location>
</feature>
<evidence type="ECO:0000313" key="2">
    <source>
        <dbReference type="EMBL" id="QHU19975.1"/>
    </source>
</evidence>
<evidence type="ECO:0000256" key="1">
    <source>
        <dbReference type="SAM" id="Phobius"/>
    </source>
</evidence>
<keyword evidence="1" id="KW-0472">Membrane</keyword>
<dbReference type="InterPro" id="IPR018687">
    <property type="entry name" value="DUF2177_membr"/>
</dbReference>
<feature type="transmembrane region" description="Helical" evidence="1">
    <location>
        <begin position="71"/>
        <end position="86"/>
    </location>
</feature>
<name>A0A6C0KPP2_9ZZZZ</name>
<feature type="transmembrane region" description="Helical" evidence="1">
    <location>
        <begin position="98"/>
        <end position="121"/>
    </location>
</feature>
<dbReference type="Pfam" id="PF09945">
    <property type="entry name" value="DUF2177"/>
    <property type="match status" value="1"/>
</dbReference>